<keyword evidence="1" id="KW-0175">Coiled coil</keyword>
<proteinExistence type="predicted"/>
<dbReference type="Proteomes" id="UP000178349">
    <property type="component" value="Unassembled WGS sequence"/>
</dbReference>
<protein>
    <submittedName>
        <fullName evidence="3">Uncharacterized protein</fullName>
    </submittedName>
</protein>
<name>A0A1F6NQQ1_9BACT</name>
<sequence>MNERYRGTPPNRNSRNNEPARPSNPEDEPPLTMRRLLNDSLPLAREARVEAIKETLPDDDETEKTLEIYLAKKEKGEPTYHYEPGFPIADDDKADFDYAVERIIANTTPEKRETDEMSEVMEAIILDQTDTNSWLCSSRDNDFKMHPSHICDDVLRGTDLYLEYREDEETPYGLAIDVTFSSREKIEDKIKRIIKRIKNGTLTELSYVPRENEDGDFEATQITKIPTVILSCDAPRLMELMNLWSIASRPRKLYTTDKEEKNALLDLENELISKRQDSSKAKKIMEETKKKYLEEIDRAKATLKTHEIQMQLLYEAESQLKIFIQIALSSKRQNTAKAFELRLRKIEEAIAQKKQDNPEFSDLSYEHFYQTDRTFKNIMDILEEEAKYIIQ</sequence>
<organism evidence="3 4">
    <name type="scientific">Candidatus Magasanikbacteria bacterium RIFOXYC12_FULL_33_11</name>
    <dbReference type="NCBI Taxonomy" id="1798701"/>
    <lineage>
        <taxon>Bacteria</taxon>
        <taxon>Candidatus Magasanikiibacteriota</taxon>
    </lineage>
</organism>
<evidence type="ECO:0000256" key="2">
    <source>
        <dbReference type="SAM" id="MobiDB-lite"/>
    </source>
</evidence>
<evidence type="ECO:0000256" key="1">
    <source>
        <dbReference type="SAM" id="Coils"/>
    </source>
</evidence>
<reference evidence="3 4" key="1">
    <citation type="journal article" date="2016" name="Nat. Commun.">
        <title>Thousands of microbial genomes shed light on interconnected biogeochemical processes in an aquifer system.</title>
        <authorList>
            <person name="Anantharaman K."/>
            <person name="Brown C.T."/>
            <person name="Hug L.A."/>
            <person name="Sharon I."/>
            <person name="Castelle C.J."/>
            <person name="Probst A.J."/>
            <person name="Thomas B.C."/>
            <person name="Singh A."/>
            <person name="Wilkins M.J."/>
            <person name="Karaoz U."/>
            <person name="Brodie E.L."/>
            <person name="Williams K.H."/>
            <person name="Hubbard S.S."/>
            <person name="Banfield J.F."/>
        </authorList>
    </citation>
    <scope>NUCLEOTIDE SEQUENCE [LARGE SCALE GENOMIC DNA]</scope>
</reference>
<comment type="caution">
    <text evidence="3">The sequence shown here is derived from an EMBL/GenBank/DDBJ whole genome shotgun (WGS) entry which is preliminary data.</text>
</comment>
<gene>
    <name evidence="3" type="ORF">A2493_02575</name>
</gene>
<evidence type="ECO:0000313" key="4">
    <source>
        <dbReference type="Proteomes" id="UP000178349"/>
    </source>
</evidence>
<dbReference type="EMBL" id="MFQW01000034">
    <property type="protein sequence ID" value="OGH85934.1"/>
    <property type="molecule type" value="Genomic_DNA"/>
</dbReference>
<evidence type="ECO:0000313" key="3">
    <source>
        <dbReference type="EMBL" id="OGH85934.1"/>
    </source>
</evidence>
<feature type="coiled-coil region" evidence="1">
    <location>
        <begin position="282"/>
        <end position="356"/>
    </location>
</feature>
<accession>A0A1F6NQQ1</accession>
<feature type="region of interest" description="Disordered" evidence="2">
    <location>
        <begin position="1"/>
        <end position="32"/>
    </location>
</feature>
<dbReference type="AlphaFoldDB" id="A0A1F6NQQ1"/>